<dbReference type="SMART" id="SM01189">
    <property type="entry name" value="ELM2"/>
    <property type="match status" value="1"/>
</dbReference>
<dbReference type="Proteomes" id="UP001153076">
    <property type="component" value="Unassembled WGS sequence"/>
</dbReference>
<accession>A0A9Q1KV30</accession>
<evidence type="ECO:0000313" key="5">
    <source>
        <dbReference type="Proteomes" id="UP001153076"/>
    </source>
</evidence>
<dbReference type="PANTHER" id="PTHR46872:SF10">
    <property type="entry name" value="MYB-LIKE DOMAIN-CONTAINING PROTEIN"/>
    <property type="match status" value="1"/>
</dbReference>
<evidence type="ECO:0000259" key="3">
    <source>
        <dbReference type="SMART" id="SM01189"/>
    </source>
</evidence>
<dbReference type="OrthoDB" id="1938591at2759"/>
<dbReference type="AlphaFoldDB" id="A0A9Q1KV30"/>
<comment type="caution">
    <text evidence="4">The sequence shown here is derived from an EMBL/GenBank/DDBJ whole genome shotgun (WGS) entry which is preliminary data.</text>
</comment>
<reference evidence="4" key="1">
    <citation type="submission" date="2022-04" db="EMBL/GenBank/DDBJ databases">
        <title>Carnegiea gigantea Genome sequencing and assembly v2.</title>
        <authorList>
            <person name="Copetti D."/>
            <person name="Sanderson M.J."/>
            <person name="Burquez A."/>
            <person name="Wojciechowski M.F."/>
        </authorList>
    </citation>
    <scope>NUCLEOTIDE SEQUENCE</scope>
    <source>
        <strain evidence="4">SGP5-SGP5p</strain>
        <tissue evidence="4">Aerial part</tissue>
    </source>
</reference>
<sequence length="504" mass="57485">MELDTNYKRFFSKLNDNMMKSLSKMNEEIRKNDDYYILKMEKSDVTDGNCDAEQLKRKNIELGFVDVVDLTNDNEDDLKCKRNKIRKIRATQPNNDDRKLDRTKTEMSFGQAISSDVSDRKRSSICSEAADADSPGNSDAFKNCLTEVEAGLMNLDSCVSEEEVLSHEIKQDFPSRMLCWMTSVAKDPTDPVIGMIPESSMWAFYGNDNCWKQVLLARGALFLKRDQFSSAEESVLQIEAAGRPRSCPRRLSGKASEEPSFESSFMSTPHETYANRARPRQRLEARLDLQPTASIYTSRPQQRIPVGEPFQAEVPKWTEVAGESDPKWLGTRVWPLEKGEQNLLIERDPVGMGRPETCGCQSPGSIQCVRFHVSQRRMKLKVELGSAFYSWKFDKMGEECSVSWTVEEEKKFSAVVKNPLSLYECVWPQLYKVLPGKSWVEQVNYYFNVFVLRRRASQNRCTPNNVDSDDDETDYRLGTNCLGHEASSATLFNSPSVKAHTNIK</sequence>
<proteinExistence type="predicted"/>
<name>A0A9Q1KV30_9CARY</name>
<protein>
    <recommendedName>
        <fullName evidence="3">ELM2 domain-containing protein</fullName>
    </recommendedName>
</protein>
<feature type="region of interest" description="Disordered" evidence="2">
    <location>
        <begin position="246"/>
        <end position="266"/>
    </location>
</feature>
<evidence type="ECO:0000256" key="1">
    <source>
        <dbReference type="ARBA" id="ARBA00023242"/>
    </source>
</evidence>
<gene>
    <name evidence="4" type="ORF">Cgig2_033438</name>
</gene>
<evidence type="ECO:0000313" key="4">
    <source>
        <dbReference type="EMBL" id="KAJ8450244.1"/>
    </source>
</evidence>
<dbReference type="PANTHER" id="PTHR46872">
    <property type="entry name" value="DNA BINDING PROTEIN"/>
    <property type="match status" value="1"/>
</dbReference>
<dbReference type="InterPro" id="IPR000949">
    <property type="entry name" value="ELM2_dom"/>
</dbReference>
<feature type="domain" description="ELM2" evidence="3">
    <location>
        <begin position="304"/>
        <end position="355"/>
    </location>
</feature>
<organism evidence="4 5">
    <name type="scientific">Carnegiea gigantea</name>
    <dbReference type="NCBI Taxonomy" id="171969"/>
    <lineage>
        <taxon>Eukaryota</taxon>
        <taxon>Viridiplantae</taxon>
        <taxon>Streptophyta</taxon>
        <taxon>Embryophyta</taxon>
        <taxon>Tracheophyta</taxon>
        <taxon>Spermatophyta</taxon>
        <taxon>Magnoliopsida</taxon>
        <taxon>eudicotyledons</taxon>
        <taxon>Gunneridae</taxon>
        <taxon>Pentapetalae</taxon>
        <taxon>Caryophyllales</taxon>
        <taxon>Cactineae</taxon>
        <taxon>Cactaceae</taxon>
        <taxon>Cactoideae</taxon>
        <taxon>Echinocereeae</taxon>
        <taxon>Carnegiea</taxon>
    </lineage>
</organism>
<keyword evidence="5" id="KW-1185">Reference proteome</keyword>
<evidence type="ECO:0000256" key="2">
    <source>
        <dbReference type="SAM" id="MobiDB-lite"/>
    </source>
</evidence>
<keyword evidence="1" id="KW-0539">Nucleus</keyword>
<dbReference type="EMBL" id="JAKOGI010000017">
    <property type="protein sequence ID" value="KAJ8450244.1"/>
    <property type="molecule type" value="Genomic_DNA"/>
</dbReference>